<comment type="caution">
    <text evidence="1">The sequence shown here is derived from an EMBL/GenBank/DDBJ whole genome shotgun (WGS) entry which is preliminary data.</text>
</comment>
<dbReference type="Proteomes" id="UP000307720">
    <property type="component" value="Unassembled WGS sequence"/>
</dbReference>
<name>A0AC61QVU0_9FIRM</name>
<evidence type="ECO:0000313" key="1">
    <source>
        <dbReference type="EMBL" id="TGX96569.1"/>
    </source>
</evidence>
<organism evidence="1 2">
    <name type="scientific">Hominisplanchenecus murintestinalis</name>
    <dbReference type="NCBI Taxonomy" id="2941517"/>
    <lineage>
        <taxon>Bacteria</taxon>
        <taxon>Bacillati</taxon>
        <taxon>Bacillota</taxon>
        <taxon>Clostridia</taxon>
        <taxon>Lachnospirales</taxon>
        <taxon>Lachnospiraceae</taxon>
        <taxon>Hominisplanchenecus</taxon>
    </lineage>
</organism>
<keyword evidence="2" id="KW-1185">Reference proteome</keyword>
<accession>A0AC61QVU0</accession>
<dbReference type="EMBL" id="SRZB01000056">
    <property type="protein sequence ID" value="TGX96569.1"/>
    <property type="molecule type" value="Genomic_DNA"/>
</dbReference>
<reference evidence="1" key="1">
    <citation type="submission" date="2019-04" db="EMBL/GenBank/DDBJ databases">
        <title>Microbes associate with the intestines of laboratory mice.</title>
        <authorList>
            <person name="Navarre W."/>
            <person name="Wong E."/>
            <person name="Huang K."/>
            <person name="Tropini C."/>
            <person name="Ng K."/>
            <person name="Yu B."/>
        </authorList>
    </citation>
    <scope>NUCLEOTIDE SEQUENCE</scope>
    <source>
        <strain evidence="1">NM72_1-8</strain>
    </source>
</reference>
<gene>
    <name evidence="1" type="ORF">E5357_15660</name>
</gene>
<protein>
    <submittedName>
        <fullName evidence="1">Uncharacterized protein</fullName>
    </submittedName>
</protein>
<evidence type="ECO:0000313" key="2">
    <source>
        <dbReference type="Proteomes" id="UP000307720"/>
    </source>
</evidence>
<sequence>MYFQKHKLIYTTYPHIKTIRFCLDSDEAGVIAANELAKKYMEKGYEIKVVVPNNGYKDFNEMLLKHKNARLKDKSR</sequence>
<proteinExistence type="predicted"/>